<accession>A0ABN2L236</accession>
<comment type="caution">
    <text evidence="2">The sequence shown here is derived from an EMBL/GenBank/DDBJ whole genome shotgun (WGS) entry which is preliminary data.</text>
</comment>
<organism evidence="2 3">
    <name type="scientific">Luedemannella helvata</name>
    <dbReference type="NCBI Taxonomy" id="349315"/>
    <lineage>
        <taxon>Bacteria</taxon>
        <taxon>Bacillati</taxon>
        <taxon>Actinomycetota</taxon>
        <taxon>Actinomycetes</taxon>
        <taxon>Micromonosporales</taxon>
        <taxon>Micromonosporaceae</taxon>
        <taxon>Luedemannella</taxon>
    </lineage>
</organism>
<evidence type="ECO:0000256" key="1">
    <source>
        <dbReference type="SAM" id="Phobius"/>
    </source>
</evidence>
<dbReference type="InterPro" id="IPR046549">
    <property type="entry name" value="DUF6703"/>
</dbReference>
<keyword evidence="1" id="KW-0472">Membrane</keyword>
<keyword evidence="1" id="KW-0812">Transmembrane</keyword>
<protein>
    <submittedName>
        <fullName evidence="2">Uncharacterized protein</fullName>
    </submittedName>
</protein>
<gene>
    <name evidence="2" type="ORF">GCM10009681_49820</name>
</gene>
<evidence type="ECO:0000313" key="3">
    <source>
        <dbReference type="Proteomes" id="UP001500655"/>
    </source>
</evidence>
<dbReference type="Pfam" id="PF20444">
    <property type="entry name" value="DUF6703"/>
    <property type="match status" value="1"/>
</dbReference>
<dbReference type="Proteomes" id="UP001500655">
    <property type="component" value="Unassembled WGS sequence"/>
</dbReference>
<proteinExistence type="predicted"/>
<reference evidence="2 3" key="1">
    <citation type="journal article" date="2019" name="Int. J. Syst. Evol. Microbiol.">
        <title>The Global Catalogue of Microorganisms (GCM) 10K type strain sequencing project: providing services to taxonomists for standard genome sequencing and annotation.</title>
        <authorList>
            <consortium name="The Broad Institute Genomics Platform"/>
            <consortium name="The Broad Institute Genome Sequencing Center for Infectious Disease"/>
            <person name="Wu L."/>
            <person name="Ma J."/>
        </authorList>
    </citation>
    <scope>NUCLEOTIDE SEQUENCE [LARGE SCALE GENOMIC DNA]</scope>
    <source>
        <strain evidence="2 3">JCM 13249</strain>
    </source>
</reference>
<dbReference type="EMBL" id="BAAALS010000032">
    <property type="protein sequence ID" value="GAA1772417.1"/>
    <property type="molecule type" value="Genomic_DNA"/>
</dbReference>
<evidence type="ECO:0000313" key="2">
    <source>
        <dbReference type="EMBL" id="GAA1772417.1"/>
    </source>
</evidence>
<name>A0ABN2L236_9ACTN</name>
<feature type="transmembrane region" description="Helical" evidence="1">
    <location>
        <begin position="28"/>
        <end position="61"/>
    </location>
</feature>
<feature type="transmembrane region" description="Helical" evidence="1">
    <location>
        <begin position="73"/>
        <end position="91"/>
    </location>
</feature>
<keyword evidence="3" id="KW-1185">Reference proteome</keyword>
<keyword evidence="1" id="KW-1133">Transmembrane helix</keyword>
<sequence>MSNGSPSGGGRVSPVLLALRRIGPFRGFLLALALVLVGLFAPGWLGALILLVLVVALAALASRTWPVTPPAHRAVRLVILALLLVVIIAKVD</sequence>